<gene>
    <name evidence="1" type="ORF">ARMSODRAFT_967198</name>
</gene>
<organism evidence="1 2">
    <name type="scientific">Armillaria solidipes</name>
    <dbReference type="NCBI Taxonomy" id="1076256"/>
    <lineage>
        <taxon>Eukaryota</taxon>
        <taxon>Fungi</taxon>
        <taxon>Dikarya</taxon>
        <taxon>Basidiomycota</taxon>
        <taxon>Agaricomycotina</taxon>
        <taxon>Agaricomycetes</taxon>
        <taxon>Agaricomycetidae</taxon>
        <taxon>Agaricales</taxon>
        <taxon>Marasmiineae</taxon>
        <taxon>Physalacriaceae</taxon>
        <taxon>Armillaria</taxon>
    </lineage>
</organism>
<evidence type="ECO:0000313" key="2">
    <source>
        <dbReference type="Proteomes" id="UP000218334"/>
    </source>
</evidence>
<name>A0A2H3AN32_9AGAR</name>
<dbReference type="EMBL" id="KZ293513">
    <property type="protein sequence ID" value="PBK59100.1"/>
    <property type="molecule type" value="Genomic_DNA"/>
</dbReference>
<dbReference type="Proteomes" id="UP000218334">
    <property type="component" value="Unassembled WGS sequence"/>
</dbReference>
<proteinExistence type="predicted"/>
<keyword evidence="2" id="KW-1185">Reference proteome</keyword>
<reference evidence="2" key="1">
    <citation type="journal article" date="2017" name="Nat. Ecol. Evol.">
        <title>Genome expansion and lineage-specific genetic innovations in the forest pathogenic fungi Armillaria.</title>
        <authorList>
            <person name="Sipos G."/>
            <person name="Prasanna A.N."/>
            <person name="Walter M.C."/>
            <person name="O'Connor E."/>
            <person name="Balint B."/>
            <person name="Krizsan K."/>
            <person name="Kiss B."/>
            <person name="Hess J."/>
            <person name="Varga T."/>
            <person name="Slot J."/>
            <person name="Riley R."/>
            <person name="Boka B."/>
            <person name="Rigling D."/>
            <person name="Barry K."/>
            <person name="Lee J."/>
            <person name="Mihaltcheva S."/>
            <person name="LaButti K."/>
            <person name="Lipzen A."/>
            <person name="Waldron R."/>
            <person name="Moloney N.M."/>
            <person name="Sperisen C."/>
            <person name="Kredics L."/>
            <person name="Vagvoelgyi C."/>
            <person name="Patrignani A."/>
            <person name="Fitzpatrick D."/>
            <person name="Nagy I."/>
            <person name="Doyle S."/>
            <person name="Anderson J.B."/>
            <person name="Grigoriev I.V."/>
            <person name="Gueldener U."/>
            <person name="Muensterkoetter M."/>
            <person name="Nagy L.G."/>
        </authorList>
    </citation>
    <scope>NUCLEOTIDE SEQUENCE [LARGE SCALE GENOMIC DNA]</scope>
    <source>
        <strain evidence="2">28-4</strain>
    </source>
</reference>
<sequence>MPQGKAKHASFVRAPHIPLRASILAASTFIPQGYSHTLVQTTPPCDIVSIIPVSSYERRMRTIWKKKHSDFALKVAVPVITLALPFATPSLRTLWKIEFSDQPSLIIRRRGSCLSFCNLWSVIS</sequence>
<protein>
    <submittedName>
        <fullName evidence="1">Uncharacterized protein</fullName>
    </submittedName>
</protein>
<dbReference type="AlphaFoldDB" id="A0A2H3AN32"/>
<accession>A0A2H3AN32</accession>
<evidence type="ECO:0000313" key="1">
    <source>
        <dbReference type="EMBL" id="PBK59100.1"/>
    </source>
</evidence>